<reference evidence="2" key="1">
    <citation type="submission" date="2015-01" db="EMBL/GenBank/DDBJ databases">
        <authorList>
            <person name="Aksoy S."/>
            <person name="Warren W."/>
            <person name="Wilson R.K."/>
        </authorList>
    </citation>
    <scope>NUCLEOTIDE SEQUENCE [LARGE SCALE GENOMIC DNA]</scope>
    <source>
        <strain evidence="2">IAEA</strain>
    </source>
</reference>
<keyword evidence="2" id="KW-1185">Reference proteome</keyword>
<organism evidence="1 2">
    <name type="scientific">Glossina palpalis gambiensis</name>
    <dbReference type="NCBI Taxonomy" id="67801"/>
    <lineage>
        <taxon>Eukaryota</taxon>
        <taxon>Metazoa</taxon>
        <taxon>Ecdysozoa</taxon>
        <taxon>Arthropoda</taxon>
        <taxon>Hexapoda</taxon>
        <taxon>Insecta</taxon>
        <taxon>Pterygota</taxon>
        <taxon>Neoptera</taxon>
        <taxon>Endopterygota</taxon>
        <taxon>Diptera</taxon>
        <taxon>Brachycera</taxon>
        <taxon>Muscomorpha</taxon>
        <taxon>Hippoboscoidea</taxon>
        <taxon>Glossinidae</taxon>
        <taxon>Glossina</taxon>
    </lineage>
</organism>
<evidence type="ECO:0000313" key="2">
    <source>
        <dbReference type="Proteomes" id="UP000092460"/>
    </source>
</evidence>
<reference evidence="1" key="2">
    <citation type="submission" date="2020-05" db="UniProtKB">
        <authorList>
            <consortium name="EnsemblMetazoa"/>
        </authorList>
    </citation>
    <scope>IDENTIFICATION</scope>
    <source>
        <strain evidence="1">IAEA</strain>
    </source>
</reference>
<dbReference type="EMBL" id="JXJN01020712">
    <property type="status" value="NOT_ANNOTATED_CDS"/>
    <property type="molecule type" value="Genomic_DNA"/>
</dbReference>
<dbReference type="Proteomes" id="UP000092460">
    <property type="component" value="Unassembled WGS sequence"/>
</dbReference>
<accession>A0A1B0BUI9</accession>
<dbReference type="VEuPathDB" id="VectorBase:GPPI040924"/>
<dbReference type="AlphaFoldDB" id="A0A1B0BUI9"/>
<proteinExistence type="predicted"/>
<name>A0A1B0BUI9_9MUSC</name>
<protein>
    <submittedName>
        <fullName evidence="1">Uncharacterized protein</fullName>
    </submittedName>
</protein>
<dbReference type="EnsemblMetazoa" id="GPPI040924-RA">
    <property type="protein sequence ID" value="GPPI040924-PA"/>
    <property type="gene ID" value="GPPI040924"/>
</dbReference>
<sequence length="158" mass="17984">MFDQILTPACQTNVKILWISFHIGNERAYEIAGRGLYQTYISEPPCLIQAITSPYTSVSATMNRDHWNNSDVFLQPINPSINRPRYNTLFACRSRMHSLRLTTLDNDNCNNNNSSAMPFETTQADTKMTKDVSSMACSLSICFDDVRDLPNSGRNYRD</sequence>
<evidence type="ECO:0000313" key="1">
    <source>
        <dbReference type="EnsemblMetazoa" id="GPPI040924-PA"/>
    </source>
</evidence>